<sequence length="71" mass="7902">MADDGRAAPRRGGQTATLERLRVDRQLEETHTHYAEPLHLALVFGIDEKTAIRYAESACVLLDEAADQPLQ</sequence>
<protein>
    <recommendedName>
        <fullName evidence="4">RNA polymerase sigma factor 70 region 4 type 2 domain-containing protein</fullName>
    </recommendedName>
</protein>
<evidence type="ECO:0000313" key="2">
    <source>
        <dbReference type="EMBL" id="MFD0280623.1"/>
    </source>
</evidence>
<reference evidence="3" key="1">
    <citation type="journal article" date="2019" name="Int. J. Syst. Evol. Microbiol.">
        <title>The Global Catalogue of Microorganisms (GCM) 10K type strain sequencing project: providing services to taxonomists for standard genome sequencing and annotation.</title>
        <authorList>
            <consortium name="The Broad Institute Genomics Platform"/>
            <consortium name="The Broad Institute Genome Sequencing Center for Infectious Disease"/>
            <person name="Wu L."/>
            <person name="Ma J."/>
        </authorList>
    </citation>
    <scope>NUCLEOTIDE SEQUENCE [LARGE SCALE GENOMIC DNA]</scope>
    <source>
        <strain evidence="3">CGMCC 4.7198</strain>
    </source>
</reference>
<proteinExistence type="predicted"/>
<evidence type="ECO:0008006" key="4">
    <source>
        <dbReference type="Google" id="ProtNLM"/>
    </source>
</evidence>
<accession>A0ABW2VBD3</accession>
<dbReference type="EMBL" id="JBHTEC010000001">
    <property type="protein sequence ID" value="MFD0280623.1"/>
    <property type="molecule type" value="Genomic_DNA"/>
</dbReference>
<organism evidence="2 3">
    <name type="scientific">Streptomyces lutosisoli</name>
    <dbReference type="NCBI Taxonomy" id="2665721"/>
    <lineage>
        <taxon>Bacteria</taxon>
        <taxon>Bacillati</taxon>
        <taxon>Actinomycetota</taxon>
        <taxon>Actinomycetes</taxon>
        <taxon>Kitasatosporales</taxon>
        <taxon>Streptomycetaceae</taxon>
        <taxon>Streptomyces</taxon>
    </lineage>
</organism>
<name>A0ABW2VBD3_9ACTN</name>
<evidence type="ECO:0000313" key="3">
    <source>
        <dbReference type="Proteomes" id="UP001596957"/>
    </source>
</evidence>
<keyword evidence="3" id="KW-1185">Reference proteome</keyword>
<comment type="caution">
    <text evidence="2">The sequence shown here is derived from an EMBL/GenBank/DDBJ whole genome shotgun (WGS) entry which is preliminary data.</text>
</comment>
<dbReference type="RefSeq" id="WP_381252451.1">
    <property type="nucleotide sequence ID" value="NZ_JBHTBI010000008.1"/>
</dbReference>
<dbReference type="Proteomes" id="UP001596957">
    <property type="component" value="Unassembled WGS sequence"/>
</dbReference>
<feature type="region of interest" description="Disordered" evidence="1">
    <location>
        <begin position="1"/>
        <end position="20"/>
    </location>
</feature>
<gene>
    <name evidence="2" type="ORF">ACFQZP_02845</name>
</gene>
<evidence type="ECO:0000256" key="1">
    <source>
        <dbReference type="SAM" id="MobiDB-lite"/>
    </source>
</evidence>